<dbReference type="Proteomes" id="UP001548590">
    <property type="component" value="Unassembled WGS sequence"/>
</dbReference>
<organism evidence="1 2">
    <name type="scientific">Uliginosibacterium paludis</name>
    <dbReference type="NCBI Taxonomy" id="1615952"/>
    <lineage>
        <taxon>Bacteria</taxon>
        <taxon>Pseudomonadati</taxon>
        <taxon>Pseudomonadota</taxon>
        <taxon>Betaproteobacteria</taxon>
        <taxon>Rhodocyclales</taxon>
        <taxon>Zoogloeaceae</taxon>
        <taxon>Uliginosibacterium</taxon>
    </lineage>
</organism>
<evidence type="ECO:0000313" key="2">
    <source>
        <dbReference type="Proteomes" id="UP001548590"/>
    </source>
</evidence>
<name>A0ABV2CTM4_9RHOO</name>
<reference evidence="1 2" key="1">
    <citation type="submission" date="2024-07" db="EMBL/GenBank/DDBJ databases">
        <title>Uliginosibacterium paludis KCTC:42655.</title>
        <authorList>
            <person name="Kim M.K."/>
        </authorList>
    </citation>
    <scope>NUCLEOTIDE SEQUENCE [LARGE SCALE GENOMIC DNA]</scope>
    <source>
        <strain evidence="1 2">KCTC 42655</strain>
    </source>
</reference>
<protein>
    <recommendedName>
        <fullName evidence="3">Type 4 fimbrial biogenesis protein PilX N-terminal domain-containing protein</fullName>
    </recommendedName>
</protein>
<comment type="caution">
    <text evidence="1">The sequence shown here is derived from an EMBL/GenBank/DDBJ whole genome shotgun (WGS) entry which is preliminary data.</text>
</comment>
<dbReference type="RefSeq" id="WP_345929647.1">
    <property type="nucleotide sequence ID" value="NZ_JBDIVF010000011.1"/>
</dbReference>
<gene>
    <name evidence="1" type="ORF">ABVT11_15510</name>
</gene>
<accession>A0ABV2CTM4</accession>
<dbReference type="EMBL" id="JBEWLZ010000010">
    <property type="protein sequence ID" value="MET1491246.1"/>
    <property type="molecule type" value="Genomic_DNA"/>
</dbReference>
<evidence type="ECO:0008006" key="3">
    <source>
        <dbReference type="Google" id="ProtNLM"/>
    </source>
</evidence>
<keyword evidence="2" id="KW-1185">Reference proteome</keyword>
<proteinExistence type="predicted"/>
<sequence>MKRTMPASRSRQRGVIMLVTLMAMVILLISSIAMLRSFDTSVLLSGSMAFKRDLMNQGERGIAQAITYFNSGALSTDSARQADVKSVNYSATMLSSNARGIPEALLGSAKFSAAGMTGTDITDSSTGVTIRTVIDRQCSATGEFSTSGCVYVPGYSDSGGTNWLKKAGAEYVPVYRISVRVDGPRNTQVYLQTTLAR</sequence>
<evidence type="ECO:0000313" key="1">
    <source>
        <dbReference type="EMBL" id="MET1491246.1"/>
    </source>
</evidence>